<dbReference type="GO" id="GO:0030983">
    <property type="term" value="F:mismatched DNA binding"/>
    <property type="evidence" value="ECO:0007669"/>
    <property type="project" value="InterPro"/>
</dbReference>
<keyword evidence="2" id="KW-0227">DNA damage</keyword>
<accession>A0A8H3EUP4</accession>
<protein>
    <recommendedName>
        <fullName evidence="3">DNA mismatch repair protein PMS1</fullName>
    </recommendedName>
</protein>
<feature type="domain" description="MutL C-terminal dimerisation" evidence="5">
    <location>
        <begin position="810"/>
        <end position="968"/>
    </location>
</feature>
<dbReference type="Gene3D" id="3.30.230.10">
    <property type="match status" value="1"/>
</dbReference>
<evidence type="ECO:0000256" key="1">
    <source>
        <dbReference type="ARBA" id="ARBA00006082"/>
    </source>
</evidence>
<feature type="region of interest" description="Disordered" evidence="4">
    <location>
        <begin position="1034"/>
        <end position="1075"/>
    </location>
</feature>
<comment type="caution">
    <text evidence="7">The sequence shown here is derived from an EMBL/GenBank/DDBJ whole genome shotgun (WGS) entry which is preliminary data.</text>
</comment>
<dbReference type="Gene3D" id="3.30.1540.20">
    <property type="entry name" value="MutL, C-terminal domain, dimerisation subdomain"/>
    <property type="match status" value="1"/>
</dbReference>
<dbReference type="GO" id="GO:0140664">
    <property type="term" value="F:ATP-dependent DNA damage sensor activity"/>
    <property type="evidence" value="ECO:0007669"/>
    <property type="project" value="InterPro"/>
</dbReference>
<dbReference type="OrthoDB" id="10263226at2759"/>
<feature type="compositionally biased region" description="Basic and acidic residues" evidence="4">
    <location>
        <begin position="430"/>
        <end position="439"/>
    </location>
</feature>
<evidence type="ECO:0000259" key="5">
    <source>
        <dbReference type="SMART" id="SM00853"/>
    </source>
</evidence>
<dbReference type="SMART" id="SM00853">
    <property type="entry name" value="MutL_C"/>
    <property type="match status" value="1"/>
</dbReference>
<dbReference type="AlphaFoldDB" id="A0A8H3EUP4"/>
<evidence type="ECO:0000313" key="7">
    <source>
        <dbReference type="EMBL" id="CAF9911970.1"/>
    </source>
</evidence>
<dbReference type="Pfam" id="PF08676">
    <property type="entry name" value="MutL_C"/>
    <property type="match status" value="1"/>
</dbReference>
<reference evidence="7" key="1">
    <citation type="submission" date="2021-03" db="EMBL/GenBank/DDBJ databases">
        <authorList>
            <person name="Tagirdzhanova G."/>
        </authorList>
    </citation>
    <scope>NUCLEOTIDE SEQUENCE</scope>
</reference>
<dbReference type="InterPro" id="IPR014762">
    <property type="entry name" value="DNA_mismatch_repair_CS"/>
</dbReference>
<evidence type="ECO:0000256" key="3">
    <source>
        <dbReference type="ARBA" id="ARBA00070941"/>
    </source>
</evidence>
<dbReference type="GO" id="GO:0016887">
    <property type="term" value="F:ATP hydrolysis activity"/>
    <property type="evidence" value="ECO:0007669"/>
    <property type="project" value="InterPro"/>
</dbReference>
<sequence>MATIKALEGRTVHQIQSGQVIVDLCSVVKELVENSLDAGATSIEIRFKNNGLDSIEVQDNGSGIVSQNYETIALKHYTSKLSSYDDLSSLQTFGFRGEALSSLCALSNFHITTARADEAPKGTRLDFEVSGKLRSTQVVASQKGTTVAVENLFMGLPVRRRELEKNIKREYGKVLGILQAYACISTQARISVSNIMAKGKKSVVFATNSNQTTRENIANVFGAKALPALVAMNLSFELHPTKTQGPTSSPENKQVQVLGHVSRPIFGEGRQAPDRQMFFVNSRPCGLPQVAKIFNEVYKSYNFSQLPFIFANILLDTNAYDVNVSPDKRTILLHDQTTLLESIRGSLTALFENQDQTVPQIQKLGGKLPSFQKLTVHRETSSLDETPTPVTRKFQPPETQVPDNSEDEVPNEKEEPAEDGDVPNLIESLAGRDSRERATKTASASAAPNETKILSKDKQKLVKKLGRGKDHSHEPDEYEDARDSAESDSMLNDFPRPVEDFNQRIAEQQPDSVKTPTPIAPLFHDGPQGPSATENETVTEHYSGVVQNAFDRMRPRRDPLEMATITVGSKTTTSILGPSSSCKRRKVDSTPTTPIRSTGLPNDATRQEFSSSMRAFAAPGSDLIKSVGRPQSKSRVSRPYFGSASDDEEEFRVTDSSPTASTRCDVDHDESPAESPSGPTYESSETPSVEVDHDDDYLDDEGKKAREEAIVAELIKQAEEKAALPSQDNVRRANQILKGRGQKDSTTKLMQMIDASVERIDQQLQALETALQAFANYSFSPTSTSPSEEASAEERLSLTVSKADFADMHIIGQFNLGFILVVRAPSPSSPNSDLFIIDQHASDEKRNFERLQANTMVQNQRLVHPHRLDLTAIEEEIVLDKNEILLKNGFQVEIDTSGDKEAGRRCKLISLPMSREVTFDVTDLAELIALLAEHPSSSSLENVPRPSKVRRMFAMRACRSSVMIGKTLTLKQMGALVRRMGEIDKPWNCPHGRPTMRHVCGLQEWEGWKEGGGLAGLEEGRERIEWGTWIEGVREQQEEMEQQEETEEEETGGEEQMEKGFDSGVAGVVEDEVWS</sequence>
<dbReference type="GO" id="GO:0005524">
    <property type="term" value="F:ATP binding"/>
    <property type="evidence" value="ECO:0007669"/>
    <property type="project" value="InterPro"/>
</dbReference>
<dbReference type="SUPFAM" id="SSF54211">
    <property type="entry name" value="Ribosomal protein S5 domain 2-like"/>
    <property type="match status" value="1"/>
</dbReference>
<feature type="region of interest" description="Disordered" evidence="4">
    <location>
        <begin position="378"/>
        <end position="535"/>
    </location>
</feature>
<feature type="compositionally biased region" description="Polar residues" evidence="4">
    <location>
        <begin position="589"/>
        <end position="600"/>
    </location>
</feature>
<dbReference type="InterPro" id="IPR013507">
    <property type="entry name" value="DNA_mismatch_S5_2-like"/>
</dbReference>
<name>A0A8H3EUP4_9LECA</name>
<dbReference type="Pfam" id="PF13589">
    <property type="entry name" value="HATPase_c_3"/>
    <property type="match status" value="1"/>
</dbReference>
<dbReference type="Pfam" id="PF01119">
    <property type="entry name" value="DNA_mis_repair"/>
    <property type="match status" value="1"/>
</dbReference>
<dbReference type="InterPro" id="IPR002099">
    <property type="entry name" value="MutL/Mlh/PMS"/>
</dbReference>
<dbReference type="GO" id="GO:0032389">
    <property type="term" value="C:MutLalpha complex"/>
    <property type="evidence" value="ECO:0007669"/>
    <property type="project" value="TreeGrafter"/>
</dbReference>
<dbReference type="CDD" id="cd03484">
    <property type="entry name" value="MutL_Trans_hPMS_2_like"/>
    <property type="match status" value="1"/>
</dbReference>
<dbReference type="InterPro" id="IPR042121">
    <property type="entry name" value="MutL_C_regsub"/>
</dbReference>
<dbReference type="FunFam" id="3.30.565.10:FF:000014">
    <property type="entry name" value="Mismatch repair endonuclease pms1, putative"/>
    <property type="match status" value="1"/>
</dbReference>
<dbReference type="InterPro" id="IPR036890">
    <property type="entry name" value="HATPase_C_sf"/>
</dbReference>
<dbReference type="SUPFAM" id="SSF55874">
    <property type="entry name" value="ATPase domain of HSP90 chaperone/DNA topoisomerase II/histidine kinase"/>
    <property type="match status" value="1"/>
</dbReference>
<keyword evidence="8" id="KW-1185">Reference proteome</keyword>
<dbReference type="Gene3D" id="3.30.1370.100">
    <property type="entry name" value="MutL, C-terminal domain, regulatory subdomain"/>
    <property type="match status" value="1"/>
</dbReference>
<dbReference type="InterPro" id="IPR037198">
    <property type="entry name" value="MutL_C_sf"/>
</dbReference>
<dbReference type="PROSITE" id="PS00058">
    <property type="entry name" value="DNA_MISMATCH_REPAIR_1"/>
    <property type="match status" value="1"/>
</dbReference>
<dbReference type="InterPro" id="IPR014790">
    <property type="entry name" value="MutL_C"/>
</dbReference>
<dbReference type="SUPFAM" id="SSF118116">
    <property type="entry name" value="DNA mismatch repair protein MutL"/>
    <property type="match status" value="1"/>
</dbReference>
<evidence type="ECO:0000259" key="6">
    <source>
        <dbReference type="SMART" id="SM01340"/>
    </source>
</evidence>
<feature type="compositionally biased region" description="Acidic residues" evidence="4">
    <location>
        <begin position="404"/>
        <end position="421"/>
    </location>
</feature>
<feature type="compositionally biased region" description="Acidic residues" evidence="4">
    <location>
        <begin position="1038"/>
        <end position="1055"/>
    </location>
</feature>
<dbReference type="InterPro" id="IPR042120">
    <property type="entry name" value="MutL_C_dimsub"/>
</dbReference>
<gene>
    <name evidence="7" type="ORF">IMSHALPRED_010661</name>
</gene>
<proteinExistence type="inferred from homology"/>
<dbReference type="InterPro" id="IPR020568">
    <property type="entry name" value="Ribosomal_Su5_D2-typ_SF"/>
</dbReference>
<dbReference type="NCBIfam" id="TIGR00585">
    <property type="entry name" value="mutl"/>
    <property type="match status" value="1"/>
</dbReference>
<dbReference type="FunFam" id="3.30.230.10:FF:000120">
    <property type="entry name" value="Mismatch repair endonuclease PMS2"/>
    <property type="match status" value="1"/>
</dbReference>
<dbReference type="SMART" id="SM01340">
    <property type="entry name" value="DNA_mis_repair"/>
    <property type="match status" value="1"/>
</dbReference>
<comment type="similarity">
    <text evidence="1">Belongs to the DNA mismatch repair MutL/HexB family.</text>
</comment>
<feature type="compositionally biased region" description="Polar residues" evidence="4">
    <location>
        <begin position="677"/>
        <end position="687"/>
    </location>
</feature>
<organism evidence="7 8">
    <name type="scientific">Imshaugia aleurites</name>
    <dbReference type="NCBI Taxonomy" id="172621"/>
    <lineage>
        <taxon>Eukaryota</taxon>
        <taxon>Fungi</taxon>
        <taxon>Dikarya</taxon>
        <taxon>Ascomycota</taxon>
        <taxon>Pezizomycotina</taxon>
        <taxon>Lecanoromycetes</taxon>
        <taxon>OSLEUM clade</taxon>
        <taxon>Lecanoromycetidae</taxon>
        <taxon>Lecanorales</taxon>
        <taxon>Lecanorineae</taxon>
        <taxon>Parmeliaceae</taxon>
        <taxon>Imshaugia</taxon>
    </lineage>
</organism>
<evidence type="ECO:0000256" key="2">
    <source>
        <dbReference type="ARBA" id="ARBA00022763"/>
    </source>
</evidence>
<dbReference type="FunFam" id="3.30.1370.100:FF:000001">
    <property type="entry name" value="Mismatch repair endonuclease pms1, putative"/>
    <property type="match status" value="1"/>
</dbReference>
<feature type="compositionally biased region" description="Basic and acidic residues" evidence="4">
    <location>
        <begin position="467"/>
        <end position="485"/>
    </location>
</feature>
<feature type="compositionally biased region" description="Polar residues" evidence="4">
    <location>
        <begin position="566"/>
        <end position="581"/>
    </location>
</feature>
<evidence type="ECO:0000313" key="8">
    <source>
        <dbReference type="Proteomes" id="UP000664534"/>
    </source>
</evidence>
<evidence type="ECO:0000256" key="4">
    <source>
        <dbReference type="SAM" id="MobiDB-lite"/>
    </source>
</evidence>
<feature type="region of interest" description="Disordered" evidence="4">
    <location>
        <begin position="547"/>
        <end position="698"/>
    </location>
</feature>
<dbReference type="PANTHER" id="PTHR10073">
    <property type="entry name" value="DNA MISMATCH REPAIR PROTEIN MLH, PMS, MUTL"/>
    <property type="match status" value="1"/>
</dbReference>
<dbReference type="GO" id="GO:0000710">
    <property type="term" value="P:meiotic mismatch repair"/>
    <property type="evidence" value="ECO:0007669"/>
    <property type="project" value="UniProtKB-ARBA"/>
</dbReference>
<dbReference type="EMBL" id="CAJPDT010000009">
    <property type="protein sequence ID" value="CAF9911970.1"/>
    <property type="molecule type" value="Genomic_DNA"/>
</dbReference>
<dbReference type="CDD" id="cd16926">
    <property type="entry name" value="HATPase_MutL-MLH-PMS-like"/>
    <property type="match status" value="1"/>
</dbReference>
<dbReference type="InterPro" id="IPR014721">
    <property type="entry name" value="Ribsml_uS5_D2-typ_fold_subgr"/>
</dbReference>
<feature type="compositionally biased region" description="Basic and acidic residues" evidence="4">
    <location>
        <begin position="551"/>
        <end position="560"/>
    </location>
</feature>
<dbReference type="PANTHER" id="PTHR10073:SF52">
    <property type="entry name" value="MISMATCH REPAIR ENDONUCLEASE PMS2"/>
    <property type="match status" value="1"/>
</dbReference>
<dbReference type="Gene3D" id="3.30.565.10">
    <property type="entry name" value="Histidine kinase-like ATPase, C-terminal domain"/>
    <property type="match status" value="1"/>
</dbReference>
<dbReference type="InterPro" id="IPR038973">
    <property type="entry name" value="MutL/Mlh/Pms-like"/>
</dbReference>
<feature type="domain" description="DNA mismatch repair protein S5" evidence="6">
    <location>
        <begin position="217"/>
        <end position="352"/>
    </location>
</feature>
<dbReference type="Proteomes" id="UP000664534">
    <property type="component" value="Unassembled WGS sequence"/>
</dbReference>
<feature type="compositionally biased region" description="Polar residues" evidence="4">
    <location>
        <begin position="505"/>
        <end position="515"/>
    </location>
</feature>